<dbReference type="InterPro" id="IPR006258">
    <property type="entry name" value="Lipoamide_DH"/>
</dbReference>
<evidence type="ECO:0000256" key="7">
    <source>
        <dbReference type="ARBA" id="ARBA00023002"/>
    </source>
</evidence>
<dbReference type="InterPro" id="IPR003016">
    <property type="entry name" value="2-oxoA_DH_lipoyl-BS"/>
</dbReference>
<dbReference type="OrthoDB" id="9807946at2"/>
<evidence type="ECO:0000256" key="14">
    <source>
        <dbReference type="PIRSR" id="PIRSR000350-4"/>
    </source>
</evidence>
<evidence type="ECO:0000256" key="12">
    <source>
        <dbReference type="PIRSR" id="PIRSR000350-2"/>
    </source>
</evidence>
<dbReference type="Gene3D" id="3.30.390.30">
    <property type="match status" value="1"/>
</dbReference>
<keyword evidence="10 15" id="KW-0676">Redox-active center</keyword>
<dbReference type="Pfam" id="PF07992">
    <property type="entry name" value="Pyr_redox_2"/>
    <property type="match status" value="1"/>
</dbReference>
<evidence type="ECO:0000256" key="16">
    <source>
        <dbReference type="SAM" id="MobiDB-lite"/>
    </source>
</evidence>
<evidence type="ECO:0000256" key="8">
    <source>
        <dbReference type="ARBA" id="ARBA00023027"/>
    </source>
</evidence>
<dbReference type="GO" id="GO:0005737">
    <property type="term" value="C:cytoplasm"/>
    <property type="evidence" value="ECO:0007669"/>
    <property type="project" value="UniProtKB-ARBA"/>
</dbReference>
<dbReference type="Pfam" id="PF00364">
    <property type="entry name" value="Biotin_lipoyl"/>
    <property type="match status" value="1"/>
</dbReference>
<evidence type="ECO:0000313" key="18">
    <source>
        <dbReference type="Proteomes" id="UP000232222"/>
    </source>
</evidence>
<dbReference type="PROSITE" id="PS50968">
    <property type="entry name" value="BIOTINYL_LIPOYL"/>
    <property type="match status" value="1"/>
</dbReference>
<dbReference type="InterPro" id="IPR023753">
    <property type="entry name" value="FAD/NAD-binding_dom"/>
</dbReference>
<dbReference type="RefSeq" id="WP_100609187.1">
    <property type="nucleotide sequence ID" value="NZ_CP024962.1"/>
</dbReference>
<keyword evidence="8 13" id="KW-0520">NAD</keyword>
<dbReference type="AlphaFoldDB" id="A0A2K8NTZ7"/>
<feature type="compositionally biased region" description="Polar residues" evidence="16">
    <location>
        <begin position="129"/>
        <end position="140"/>
    </location>
</feature>
<evidence type="ECO:0000256" key="11">
    <source>
        <dbReference type="ARBA" id="ARBA00049187"/>
    </source>
</evidence>
<evidence type="ECO:0000256" key="3">
    <source>
        <dbReference type="ARBA" id="ARBA00016961"/>
    </source>
</evidence>
<dbReference type="GO" id="GO:0050660">
    <property type="term" value="F:flavin adenine dinucleotide binding"/>
    <property type="evidence" value="ECO:0007669"/>
    <property type="project" value="InterPro"/>
</dbReference>
<comment type="similarity">
    <text evidence="1 15">Belongs to the class-I pyridine nucleotide-disulfide oxidoreductase family.</text>
</comment>
<dbReference type="InterPro" id="IPR004099">
    <property type="entry name" value="Pyr_nucl-diS_OxRdtase_dimer"/>
</dbReference>
<comment type="cofactor">
    <cofactor evidence="13 15">
        <name>FAD</name>
        <dbReference type="ChEBI" id="CHEBI:57692"/>
    </cofactor>
    <text evidence="13 15">Binds 1 FAD per subunit.</text>
</comment>
<accession>A0A2K8NTZ7</accession>
<dbReference type="NCBIfam" id="TIGR01350">
    <property type="entry name" value="lipoamide_DH"/>
    <property type="match status" value="1"/>
</dbReference>
<feature type="binding site" evidence="13">
    <location>
        <position position="210"/>
    </location>
    <ligand>
        <name>FAD</name>
        <dbReference type="ChEBI" id="CHEBI:57692"/>
    </ligand>
</feature>
<feature type="binding site" evidence="13">
    <location>
        <position position="469"/>
    </location>
    <ligand>
        <name>FAD</name>
        <dbReference type="ChEBI" id="CHEBI:57692"/>
    </ligand>
</feature>
<dbReference type="InterPro" id="IPR012999">
    <property type="entry name" value="Pyr_OxRdtase_I_AS"/>
</dbReference>
<dbReference type="EMBL" id="CP024962">
    <property type="protein sequence ID" value="ATZ16231.1"/>
    <property type="molecule type" value="Genomic_DNA"/>
</dbReference>
<dbReference type="SUPFAM" id="SSF55424">
    <property type="entry name" value="FAD/NAD-linked reductases, dimerisation (C-terminal) domain"/>
    <property type="match status" value="1"/>
</dbReference>
<dbReference type="PANTHER" id="PTHR22912:SF151">
    <property type="entry name" value="DIHYDROLIPOYL DEHYDROGENASE, MITOCHONDRIAL"/>
    <property type="match status" value="1"/>
</dbReference>
<comment type="miscellaneous">
    <text evidence="15">The active site is a redox-active disulfide bond.</text>
</comment>
<keyword evidence="4 15" id="KW-0285">Flavoprotein</keyword>
<evidence type="ECO:0000256" key="9">
    <source>
        <dbReference type="ARBA" id="ARBA00023157"/>
    </source>
</evidence>
<keyword evidence="6 13" id="KW-0274">FAD</keyword>
<dbReference type="PANTHER" id="PTHR22912">
    <property type="entry name" value="DISULFIDE OXIDOREDUCTASE"/>
    <property type="match status" value="1"/>
</dbReference>
<evidence type="ECO:0000256" key="6">
    <source>
        <dbReference type="ARBA" id="ARBA00022827"/>
    </source>
</evidence>
<evidence type="ECO:0000313" key="17">
    <source>
        <dbReference type="EMBL" id="ATZ16231.1"/>
    </source>
</evidence>
<feature type="disulfide bond" description="Redox-active" evidence="14">
    <location>
        <begin position="201"/>
        <end position="206"/>
    </location>
</feature>
<sequence length="630" mass="68230">MYKVKFADIGEGLTEGKVVEVLVKLGDTVKAGDSLFYVETDKVNSEIPAPTSGKIAKINIQTDQEIKVGDVVMEIDDGQKNVEASLDTNKSQETATTKSVSPMVDVEENASVVGSTPVSNDLLPPRAQQPINNKPTTNPEVETDKLQEQESQAIPQEQKTTYDYDVIVIGGGLGGYTTAIKSHQLGLKALVIEKDKYGGVCLNVGCIPTKALLKSAKLYEQTRKKTEAFGVELGDNNKVTLNWSVVQKRKNDVVEKLTNGVLYLLKKNQVDHIEGEALSVDNHSIKVNDKVYTGANLVIATGSKPNTLPLPGFSEAKKAGFLINSTEALSLPKVPKKVIIIGGGVIGVEFACLFSNFGAEVTLLQGLPTILEMLDPDISQEMTKLLADKYGVKIITNAQIVKIEDKNVIFEHEGREHKLSADYCLESVGRGPVLQGFDNLALDKDNRGFLKVANEYGQTNIPNIYAVGDINGHLMLAHVASHEGEVAANHIAAKNGLPRAEDLRINYDEVPSCVYSHPEIAVVGKTEPQCQREGINYKVYKFPFSAIGKAIVDGHPYGFTKVIVEEPFGKVLGAHIIGNRATEMISEITVLMEAEGTITELAHTIHPHPTMSEAIGETAQALWSGVAINI</sequence>
<evidence type="ECO:0000256" key="10">
    <source>
        <dbReference type="ARBA" id="ARBA00023284"/>
    </source>
</evidence>
<feature type="binding site" evidence="13">
    <location>
        <position position="429"/>
    </location>
    <ligand>
        <name>NAD(+)</name>
        <dbReference type="ChEBI" id="CHEBI:57540"/>
    </ligand>
</feature>
<dbReference type="InterPro" id="IPR001100">
    <property type="entry name" value="Pyr_nuc-diS_OxRdtase"/>
</dbReference>
<feature type="region of interest" description="Disordered" evidence="16">
    <location>
        <begin position="111"/>
        <end position="142"/>
    </location>
</feature>
<dbReference type="Gene3D" id="2.40.50.100">
    <property type="match status" value="1"/>
</dbReference>
<feature type="binding site" evidence="13">
    <location>
        <begin position="475"/>
        <end position="478"/>
    </location>
    <ligand>
        <name>FAD</name>
        <dbReference type="ChEBI" id="CHEBI:57692"/>
    </ligand>
</feature>
<dbReference type="InterPro" id="IPR000089">
    <property type="entry name" value="Biotin_lipoyl"/>
</dbReference>
<keyword evidence="18" id="KW-1185">Reference proteome</keyword>
<keyword evidence="17" id="KW-0670">Pyruvate</keyword>
<dbReference type="InterPro" id="IPR050151">
    <property type="entry name" value="Class-I_Pyr_Nuc-Dis_Oxidored"/>
</dbReference>
<gene>
    <name evidence="17" type="primary">pdhD</name>
    <name evidence="17" type="ORF">EFREU_v1c02040</name>
</gene>
<evidence type="ECO:0000256" key="4">
    <source>
        <dbReference type="ARBA" id="ARBA00022630"/>
    </source>
</evidence>
<dbReference type="PIRSF" id="PIRSF000350">
    <property type="entry name" value="Mercury_reductase_MerA"/>
    <property type="match status" value="1"/>
</dbReference>
<dbReference type="FunFam" id="3.30.390.30:FF:000001">
    <property type="entry name" value="Dihydrolipoyl dehydrogenase"/>
    <property type="match status" value="1"/>
</dbReference>
<dbReference type="EC" id="1.8.1.4" evidence="2 15"/>
<organism evidence="17 18">
    <name type="scientific">Entomoplasma freundtii</name>
    <dbReference type="NCBI Taxonomy" id="74700"/>
    <lineage>
        <taxon>Bacteria</taxon>
        <taxon>Bacillati</taxon>
        <taxon>Mycoplasmatota</taxon>
        <taxon>Mollicutes</taxon>
        <taxon>Entomoplasmatales</taxon>
        <taxon>Entomoplasmataceae</taxon>
        <taxon>Entomoplasma</taxon>
    </lineage>
</organism>
<dbReference type="Pfam" id="PF02852">
    <property type="entry name" value="Pyr_redox_dim"/>
    <property type="match status" value="1"/>
</dbReference>
<dbReference type="CDD" id="cd06849">
    <property type="entry name" value="lipoyl_domain"/>
    <property type="match status" value="1"/>
</dbReference>
<evidence type="ECO:0000256" key="15">
    <source>
        <dbReference type="RuleBase" id="RU003692"/>
    </source>
</evidence>
<dbReference type="PRINTS" id="PR00368">
    <property type="entry name" value="FADPNR"/>
</dbReference>
<dbReference type="InterPro" id="IPR011053">
    <property type="entry name" value="Single_hybrid_motif"/>
</dbReference>
<dbReference type="SUPFAM" id="SSF51230">
    <property type="entry name" value="Single hybrid motif"/>
    <property type="match status" value="1"/>
</dbReference>
<dbReference type="PRINTS" id="PR00411">
    <property type="entry name" value="PNDRDTASEI"/>
</dbReference>
<evidence type="ECO:0000256" key="2">
    <source>
        <dbReference type="ARBA" id="ARBA00012608"/>
    </source>
</evidence>
<dbReference type="GO" id="GO:0004148">
    <property type="term" value="F:dihydrolipoyl dehydrogenase (NADH) activity"/>
    <property type="evidence" value="ECO:0007669"/>
    <property type="project" value="UniProtKB-EC"/>
</dbReference>
<dbReference type="PROSITE" id="PS00076">
    <property type="entry name" value="PYRIDINE_REDOX_1"/>
    <property type="match status" value="1"/>
</dbReference>
<comment type="catalytic activity">
    <reaction evidence="11 15">
        <text>N(6)-[(R)-dihydrolipoyl]-L-lysyl-[protein] + NAD(+) = N(6)-[(R)-lipoyl]-L-lysyl-[protein] + NADH + H(+)</text>
        <dbReference type="Rhea" id="RHEA:15045"/>
        <dbReference type="Rhea" id="RHEA-COMP:10474"/>
        <dbReference type="Rhea" id="RHEA-COMP:10475"/>
        <dbReference type="ChEBI" id="CHEBI:15378"/>
        <dbReference type="ChEBI" id="CHEBI:57540"/>
        <dbReference type="ChEBI" id="CHEBI:57945"/>
        <dbReference type="ChEBI" id="CHEBI:83099"/>
        <dbReference type="ChEBI" id="CHEBI:83100"/>
        <dbReference type="EC" id="1.8.1.4"/>
    </reaction>
</comment>
<evidence type="ECO:0000256" key="1">
    <source>
        <dbReference type="ARBA" id="ARBA00007532"/>
    </source>
</evidence>
<dbReference type="KEGG" id="efr:EFREU_v1c02040"/>
<name>A0A2K8NTZ7_9MOLU</name>
<proteinExistence type="inferred from homology"/>
<dbReference type="InterPro" id="IPR036188">
    <property type="entry name" value="FAD/NAD-bd_sf"/>
</dbReference>
<evidence type="ECO:0000256" key="13">
    <source>
        <dbReference type="PIRSR" id="PIRSR000350-3"/>
    </source>
</evidence>
<feature type="binding site" evidence="13">
    <location>
        <begin position="301"/>
        <end position="303"/>
    </location>
    <ligand>
        <name>FAD</name>
        <dbReference type="ChEBI" id="CHEBI:57692"/>
    </ligand>
</feature>
<dbReference type="SUPFAM" id="SSF51905">
    <property type="entry name" value="FAD/NAD(P)-binding domain"/>
    <property type="match status" value="1"/>
</dbReference>
<evidence type="ECO:0000256" key="5">
    <source>
        <dbReference type="ARBA" id="ARBA00022823"/>
    </source>
</evidence>
<dbReference type="Gene3D" id="3.50.50.60">
    <property type="entry name" value="FAD/NAD(P)-binding domain"/>
    <property type="match status" value="2"/>
</dbReference>
<dbReference type="GO" id="GO:0006103">
    <property type="term" value="P:2-oxoglutarate metabolic process"/>
    <property type="evidence" value="ECO:0007669"/>
    <property type="project" value="TreeGrafter"/>
</dbReference>
<protein>
    <recommendedName>
        <fullName evidence="3 15">Dihydrolipoyl dehydrogenase</fullName>
        <ecNumber evidence="2 15">1.8.1.4</ecNumber>
    </recommendedName>
</protein>
<keyword evidence="7 15" id="KW-0560">Oxidoreductase</keyword>
<dbReference type="PROSITE" id="PS00189">
    <property type="entry name" value="LIPOYL"/>
    <property type="match status" value="1"/>
</dbReference>
<keyword evidence="9" id="KW-1015">Disulfide bond</keyword>
<dbReference type="InterPro" id="IPR016156">
    <property type="entry name" value="FAD/NAD-linked_Rdtase_dimer_sf"/>
</dbReference>
<dbReference type="Proteomes" id="UP000232222">
    <property type="component" value="Chromosome"/>
</dbReference>
<keyword evidence="13" id="KW-0547">Nucleotide-binding</keyword>
<feature type="active site" description="Proton acceptor" evidence="12">
    <location>
        <position position="608"/>
    </location>
</feature>
<reference evidence="17 18" key="1">
    <citation type="submission" date="2017-11" db="EMBL/GenBank/DDBJ databases">
        <title>Genome sequence of Entomoplasma freundtii BARC 318 (ATCC 51999).</title>
        <authorList>
            <person name="Lo W.-S."/>
            <person name="Gasparich G.E."/>
            <person name="Kuo C.-H."/>
        </authorList>
    </citation>
    <scope>NUCLEOTIDE SEQUENCE [LARGE SCALE GENOMIC DNA]</scope>
    <source>
        <strain evidence="17 18">BARC 318</strain>
    </source>
</reference>
<keyword evidence="5" id="KW-0450">Lipoyl</keyword>
<feature type="binding site" evidence="13">
    <location>
        <begin position="342"/>
        <end position="349"/>
    </location>
    <ligand>
        <name>NAD(+)</name>
        <dbReference type="ChEBI" id="CHEBI:57540"/>
    </ligand>
</feature>